<proteinExistence type="predicted"/>
<dbReference type="Proteomes" id="UP000239415">
    <property type="component" value="Unassembled WGS sequence"/>
</dbReference>
<accession>A0A2T0K3H0</accession>
<reference evidence="1 2" key="1">
    <citation type="submission" date="2018-03" db="EMBL/GenBank/DDBJ databases">
        <title>Genomic Encyclopedia of Archaeal and Bacterial Type Strains, Phase II (KMG-II): from individual species to whole genera.</title>
        <authorList>
            <person name="Goeker M."/>
        </authorList>
    </citation>
    <scope>NUCLEOTIDE SEQUENCE [LARGE SCALE GENOMIC DNA]</scope>
    <source>
        <strain evidence="1 2">DSM 43146</strain>
    </source>
</reference>
<gene>
    <name evidence="1" type="ORF">CLV67_116178</name>
</gene>
<evidence type="ECO:0000313" key="2">
    <source>
        <dbReference type="Proteomes" id="UP000239415"/>
    </source>
</evidence>
<dbReference type="SUPFAM" id="SSF50494">
    <property type="entry name" value="Trypsin-like serine proteases"/>
    <property type="match status" value="1"/>
</dbReference>
<comment type="caution">
    <text evidence="1">The sequence shown here is derived from an EMBL/GenBank/DDBJ whole genome shotgun (WGS) entry which is preliminary data.</text>
</comment>
<protein>
    <recommendedName>
        <fullName evidence="3">Trypsin-like peptidase</fullName>
    </recommendedName>
</protein>
<dbReference type="InterPro" id="IPR009003">
    <property type="entry name" value="Peptidase_S1_PA"/>
</dbReference>
<keyword evidence="2" id="KW-1185">Reference proteome</keyword>
<name>A0A2T0K3H0_9ACTN</name>
<dbReference type="InterPro" id="IPR043504">
    <property type="entry name" value="Peptidase_S1_PA_chymotrypsin"/>
</dbReference>
<organism evidence="1 2">
    <name type="scientific">Actinoplanes italicus</name>
    <dbReference type="NCBI Taxonomy" id="113567"/>
    <lineage>
        <taxon>Bacteria</taxon>
        <taxon>Bacillati</taxon>
        <taxon>Actinomycetota</taxon>
        <taxon>Actinomycetes</taxon>
        <taxon>Micromonosporales</taxon>
        <taxon>Micromonosporaceae</taxon>
        <taxon>Actinoplanes</taxon>
    </lineage>
</organism>
<sequence>MSDISVPDELGYLVRITDETGKVLGTGITVAAGRVLTSLHLVGPRMLADPDTRIHVTPAAGGPPLPAVIGFADGELDLAMLHCAPRARHIGRIGSSRDIEVGGNVEVLVPSDEDIPLRLETEWLGSHAVDQSGQHSHVRAPREHRELGLHRAIVARDRPARLPRPGLAAALSAYATAHAAADRIDEARPPMAESLAIVRGLAASDRNAHLPDLAEVVSRETFGLVEALNRQTDRLLARPAVSERHAGEATALRAEAAALLREG</sequence>
<evidence type="ECO:0000313" key="1">
    <source>
        <dbReference type="EMBL" id="PRX17402.1"/>
    </source>
</evidence>
<evidence type="ECO:0008006" key="3">
    <source>
        <dbReference type="Google" id="ProtNLM"/>
    </source>
</evidence>
<dbReference type="EMBL" id="PVMZ01000016">
    <property type="protein sequence ID" value="PRX17402.1"/>
    <property type="molecule type" value="Genomic_DNA"/>
</dbReference>
<dbReference type="RefSeq" id="WP_106325565.1">
    <property type="nucleotide sequence ID" value="NZ_BOMO01000047.1"/>
</dbReference>
<dbReference type="AlphaFoldDB" id="A0A2T0K3H0"/>
<dbReference type="Gene3D" id="2.40.10.10">
    <property type="entry name" value="Trypsin-like serine proteases"/>
    <property type="match status" value="1"/>
</dbReference>